<gene>
    <name evidence="1" type="ORF">HYPBUDRAFT_167410</name>
</gene>
<sequence length="494" mass="57396">MAKKSTSISSISISRCKRIVRPLISKIHALTDMKSKYPTKLQFTSLEAAFSKVPLGHKACQRSRPSSRNGFASQKSSILINKRKAIIVDDLMDEYDDDLSFCMSDEVPEEKPELLNEYVKFIRPETSNERLESLEPFVSIELYQSYGEILQIFRNIVLTLFPTPSRESVTKLSTLCSFQIGKSIALSTKSTYYMINRVSLFNPLEISVEAQIFNQDLNDDIDEWLEMPPSVVSLHYRSDLLMGYVIHLIIFNLRNLLYPLIPVLLHWLEEEFRVSGDQKLRSIMRTLFIEYWREGSDNKDQLNGTESGKFQLYWDFFKIGYWESLIESLDLQTLSGQSYDGLILESLTNNDRLSEMTSDISLEKDIYPIIKRNPQNSCINVVLINIMTQIIVDFKRRFHSSKTTEAVLGLFQETYQGMVEFLGLWISFRDSREMIFNSLYPGNEEIFEGIIKFVQYLTYKNGLIIKHLQGTVITKDRIQELQRTLHQYKLLEVI</sequence>
<dbReference type="OrthoDB" id="4077683at2759"/>
<reference evidence="2" key="1">
    <citation type="submission" date="2016-05" db="EMBL/GenBank/DDBJ databases">
        <title>Comparative genomics of biotechnologically important yeasts.</title>
        <authorList>
            <consortium name="DOE Joint Genome Institute"/>
            <person name="Riley R."/>
            <person name="Haridas S."/>
            <person name="Wolfe K.H."/>
            <person name="Lopes M.R."/>
            <person name="Hittinger C.T."/>
            <person name="Goker M."/>
            <person name="Salamov A."/>
            <person name="Wisecaver J."/>
            <person name="Long T.M."/>
            <person name="Aerts A.L."/>
            <person name="Barry K."/>
            <person name="Choi C."/>
            <person name="Clum A."/>
            <person name="Coughlan A.Y."/>
            <person name="Deshpande S."/>
            <person name="Douglass A.P."/>
            <person name="Hanson S.J."/>
            <person name="Klenk H.-P."/>
            <person name="Labutti K."/>
            <person name="Lapidus A."/>
            <person name="Lindquist E."/>
            <person name="Lipzen A."/>
            <person name="Meier-Kolthoff J.P."/>
            <person name="Ohm R.A."/>
            <person name="Otillar R.P."/>
            <person name="Pangilinan J."/>
            <person name="Peng Y."/>
            <person name="Rokas A."/>
            <person name="Rosa C.A."/>
            <person name="Scheuner C."/>
            <person name="Sibirny A.A."/>
            <person name="Slot J.C."/>
            <person name="Stielow J.B."/>
            <person name="Sun H."/>
            <person name="Kurtzman C.P."/>
            <person name="Blackwell M."/>
            <person name="Grigoriev I.V."/>
            <person name="Jeffries T.W."/>
        </authorList>
    </citation>
    <scope>NUCLEOTIDE SEQUENCE [LARGE SCALE GENOMIC DNA]</scope>
    <source>
        <strain evidence="2">NRRL Y-1933</strain>
    </source>
</reference>
<dbReference type="Proteomes" id="UP000095085">
    <property type="component" value="Unassembled WGS sequence"/>
</dbReference>
<accession>A0A1E4RGN8</accession>
<protein>
    <submittedName>
        <fullName evidence="1">Uncharacterized protein</fullName>
    </submittedName>
</protein>
<organism evidence="1 2">
    <name type="scientific">Hyphopichia burtonii NRRL Y-1933</name>
    <dbReference type="NCBI Taxonomy" id="984485"/>
    <lineage>
        <taxon>Eukaryota</taxon>
        <taxon>Fungi</taxon>
        <taxon>Dikarya</taxon>
        <taxon>Ascomycota</taxon>
        <taxon>Saccharomycotina</taxon>
        <taxon>Pichiomycetes</taxon>
        <taxon>Debaryomycetaceae</taxon>
        <taxon>Hyphopichia</taxon>
    </lineage>
</organism>
<dbReference type="GeneID" id="30997318"/>
<evidence type="ECO:0000313" key="1">
    <source>
        <dbReference type="EMBL" id="ODV66420.1"/>
    </source>
</evidence>
<evidence type="ECO:0000313" key="2">
    <source>
        <dbReference type="Proteomes" id="UP000095085"/>
    </source>
</evidence>
<proteinExistence type="predicted"/>
<dbReference type="EMBL" id="KV454542">
    <property type="protein sequence ID" value="ODV66420.1"/>
    <property type="molecule type" value="Genomic_DNA"/>
</dbReference>
<keyword evidence="2" id="KW-1185">Reference proteome</keyword>
<dbReference type="AlphaFoldDB" id="A0A1E4RGN8"/>
<name>A0A1E4RGN8_9ASCO</name>
<dbReference type="RefSeq" id="XP_020075487.1">
    <property type="nucleotide sequence ID" value="XM_020222769.1"/>
</dbReference>